<proteinExistence type="inferred from homology"/>
<dbReference type="OrthoDB" id="6365766at2759"/>
<keyword evidence="7" id="KW-0503">Monooxygenase</keyword>
<dbReference type="RefSeq" id="XP_018020168.1">
    <property type="nucleotide sequence ID" value="XM_018164679.1"/>
</dbReference>
<accession>A0A8B7P2B6</accession>
<comment type="similarity">
    <text evidence="2">Belongs to the cytochrome P450 family.</text>
</comment>
<keyword evidence="4" id="KW-0479">Metal-binding</keyword>
<comment type="cofactor">
    <cofactor evidence="1">
        <name>heme</name>
        <dbReference type="ChEBI" id="CHEBI:30413"/>
    </cofactor>
</comment>
<dbReference type="PRINTS" id="PR00463">
    <property type="entry name" value="EP450I"/>
</dbReference>
<dbReference type="GO" id="GO:0006082">
    <property type="term" value="P:organic acid metabolic process"/>
    <property type="evidence" value="ECO:0007669"/>
    <property type="project" value="TreeGrafter"/>
</dbReference>
<dbReference type="GO" id="GO:0005737">
    <property type="term" value="C:cytoplasm"/>
    <property type="evidence" value="ECO:0007669"/>
    <property type="project" value="TreeGrafter"/>
</dbReference>
<dbReference type="InterPro" id="IPR036396">
    <property type="entry name" value="Cyt_P450_sf"/>
</dbReference>
<keyword evidence="8" id="KW-1185">Reference proteome</keyword>
<evidence type="ECO:0000313" key="9">
    <source>
        <dbReference type="RefSeq" id="XP_018020168.1"/>
    </source>
</evidence>
<sequence>MLMLVLLFTLVAAFCWFSTKKPAGYPPGPTKWPILGYGLFIEKGKPHRTWEFLQRKYGSVVGIFVGSDPLVIVNGWEAGNEALANPDLLGRPELFSNEDLYGKHLGIMFSNGEFWKTQRRFTLHHLRNLGVGKSVHHDIILEEVRELIQHLNKKNGPFEIQPELAVTGVTVLWAVLAGVRLRHDDPKLYELVQLLDTAFRTSQIAGGLLNTFPFLRKICPEFVGYTPQLKAFTEVKNYVEKAIEDHKKDLDQSDLNNFIDLYLNELKKTDLHSSFSARLVKTSAFLTEVMRFRCVAPVTVPHTCTNDTILQVRLRFKYGFDFNNSLYLKAAGGLLNIFPFLRKIFPDFLGYTPQLKALTDVKNYVEKAIEDHKKDLDQSDLNNFIDLYLNELKKTDLHSSFSESQLTAVCNDLFTAGSETSSSVVGFCVLFLCLHPDWQAAVQKELDQHLKDTGRDLPTIEDRNKLVKTSAFLTEVMRFRCVAPVTVPHTCTNDTILQGHRIPKNATLFVNLRSIMMDESYWGDPFVFRPDRFIADDGTIFAFSFVASFTTPHRGGNIR</sequence>
<protein>
    <submittedName>
        <fullName evidence="9">Methyl farnesoate epoxidase-like</fullName>
    </submittedName>
</protein>
<dbReference type="GO" id="GO:0005506">
    <property type="term" value="F:iron ion binding"/>
    <property type="evidence" value="ECO:0007669"/>
    <property type="project" value="InterPro"/>
</dbReference>
<dbReference type="AlphaFoldDB" id="A0A8B7P2B6"/>
<organism evidence="8 9">
    <name type="scientific">Hyalella azteca</name>
    <name type="common">Amphipod</name>
    <dbReference type="NCBI Taxonomy" id="294128"/>
    <lineage>
        <taxon>Eukaryota</taxon>
        <taxon>Metazoa</taxon>
        <taxon>Ecdysozoa</taxon>
        <taxon>Arthropoda</taxon>
        <taxon>Crustacea</taxon>
        <taxon>Multicrustacea</taxon>
        <taxon>Malacostraca</taxon>
        <taxon>Eumalacostraca</taxon>
        <taxon>Peracarida</taxon>
        <taxon>Amphipoda</taxon>
        <taxon>Senticaudata</taxon>
        <taxon>Talitrida</taxon>
        <taxon>Talitroidea</taxon>
        <taxon>Hyalellidae</taxon>
        <taxon>Hyalella</taxon>
    </lineage>
</organism>
<dbReference type="Gene3D" id="1.10.630.10">
    <property type="entry name" value="Cytochrome P450"/>
    <property type="match status" value="2"/>
</dbReference>
<evidence type="ECO:0000256" key="1">
    <source>
        <dbReference type="ARBA" id="ARBA00001971"/>
    </source>
</evidence>
<evidence type="ECO:0000256" key="4">
    <source>
        <dbReference type="ARBA" id="ARBA00022723"/>
    </source>
</evidence>
<keyword evidence="5" id="KW-0560">Oxidoreductase</keyword>
<dbReference type="Proteomes" id="UP000694843">
    <property type="component" value="Unplaced"/>
</dbReference>
<dbReference type="PANTHER" id="PTHR24300:SF376">
    <property type="entry name" value="CYTOCHROME P450 15A1"/>
    <property type="match status" value="1"/>
</dbReference>
<dbReference type="KEGG" id="hazt:108676579"/>
<evidence type="ECO:0000256" key="5">
    <source>
        <dbReference type="ARBA" id="ARBA00023002"/>
    </source>
</evidence>
<dbReference type="GO" id="GO:0016712">
    <property type="term" value="F:oxidoreductase activity, acting on paired donors, with incorporation or reduction of molecular oxygen, reduced flavin or flavoprotein as one donor, and incorporation of one atom of oxygen"/>
    <property type="evidence" value="ECO:0007669"/>
    <property type="project" value="TreeGrafter"/>
</dbReference>
<dbReference type="GO" id="GO:0006805">
    <property type="term" value="P:xenobiotic metabolic process"/>
    <property type="evidence" value="ECO:0007669"/>
    <property type="project" value="TreeGrafter"/>
</dbReference>
<evidence type="ECO:0000313" key="8">
    <source>
        <dbReference type="Proteomes" id="UP000694843"/>
    </source>
</evidence>
<evidence type="ECO:0000256" key="3">
    <source>
        <dbReference type="ARBA" id="ARBA00022617"/>
    </source>
</evidence>
<dbReference type="InterPro" id="IPR001128">
    <property type="entry name" value="Cyt_P450"/>
</dbReference>
<dbReference type="OMA" id="MRFRCVA"/>
<dbReference type="GO" id="GO:0020037">
    <property type="term" value="F:heme binding"/>
    <property type="evidence" value="ECO:0007669"/>
    <property type="project" value="InterPro"/>
</dbReference>
<evidence type="ECO:0000256" key="6">
    <source>
        <dbReference type="ARBA" id="ARBA00023004"/>
    </source>
</evidence>
<feature type="non-terminal residue" evidence="9">
    <location>
        <position position="559"/>
    </location>
</feature>
<dbReference type="GeneID" id="108676579"/>
<dbReference type="InterPro" id="IPR002401">
    <property type="entry name" value="Cyt_P450_E_grp-I"/>
</dbReference>
<dbReference type="PANTHER" id="PTHR24300">
    <property type="entry name" value="CYTOCHROME P450 508A4-RELATED"/>
    <property type="match status" value="1"/>
</dbReference>
<dbReference type="Pfam" id="PF00067">
    <property type="entry name" value="p450"/>
    <property type="match status" value="2"/>
</dbReference>
<name>A0A8B7P2B6_HYAAZ</name>
<evidence type="ECO:0000256" key="2">
    <source>
        <dbReference type="ARBA" id="ARBA00010617"/>
    </source>
</evidence>
<dbReference type="SUPFAM" id="SSF48264">
    <property type="entry name" value="Cytochrome P450"/>
    <property type="match status" value="2"/>
</dbReference>
<evidence type="ECO:0000256" key="7">
    <source>
        <dbReference type="ARBA" id="ARBA00023033"/>
    </source>
</evidence>
<reference evidence="9" key="1">
    <citation type="submission" date="2025-08" db="UniProtKB">
        <authorList>
            <consortium name="RefSeq"/>
        </authorList>
    </citation>
    <scope>IDENTIFICATION</scope>
    <source>
        <tissue evidence="9">Whole organism</tissue>
    </source>
</reference>
<keyword evidence="3" id="KW-0349">Heme</keyword>
<keyword evidence="6" id="KW-0408">Iron</keyword>
<dbReference type="InterPro" id="IPR050182">
    <property type="entry name" value="Cytochrome_P450_fam2"/>
</dbReference>
<gene>
    <name evidence="9" type="primary">LOC108676579</name>
</gene>
<dbReference type="GO" id="GO:0008395">
    <property type="term" value="F:steroid hydroxylase activity"/>
    <property type="evidence" value="ECO:0007669"/>
    <property type="project" value="TreeGrafter"/>
</dbReference>